<keyword evidence="3" id="KW-1185">Reference proteome</keyword>
<keyword evidence="1" id="KW-0812">Transmembrane</keyword>
<dbReference type="RefSeq" id="WP_201948555.1">
    <property type="nucleotide sequence ID" value="NZ_JAERRJ010000006.1"/>
</dbReference>
<sequence>MRRFTKWDTTGDYLRQLQIVVWLALAAVLIGVVTGLVRAFAEATVPADLPIDPAAYPGASLPAGTSASSTGQIGVDIGSPTAWQRVLHVLTWFPTASVLLAALAALAVVLHRARRTDPFTPRIAGGLRVIGAVLLAGMIGALVEGGAELVLDRTVDSSRTAGGFEVAVGWPLAGLGCFVVAEILARGTRMRDDLATVI</sequence>
<feature type="transmembrane region" description="Helical" evidence="1">
    <location>
        <begin position="163"/>
        <end position="185"/>
    </location>
</feature>
<feature type="transmembrane region" description="Helical" evidence="1">
    <location>
        <begin position="20"/>
        <end position="41"/>
    </location>
</feature>
<feature type="transmembrane region" description="Helical" evidence="1">
    <location>
        <begin position="123"/>
        <end position="143"/>
    </location>
</feature>
<feature type="transmembrane region" description="Helical" evidence="1">
    <location>
        <begin position="89"/>
        <end position="111"/>
    </location>
</feature>
<keyword evidence="1" id="KW-0472">Membrane</keyword>
<name>A0ABS1M5N4_9NOCA</name>
<evidence type="ECO:0000256" key="1">
    <source>
        <dbReference type="SAM" id="Phobius"/>
    </source>
</evidence>
<dbReference type="Pfam" id="PF11188">
    <property type="entry name" value="DUF2975"/>
    <property type="match status" value="1"/>
</dbReference>
<keyword evidence="1" id="KW-1133">Transmembrane helix</keyword>
<reference evidence="2 3" key="1">
    <citation type="submission" date="2021-01" db="EMBL/GenBank/DDBJ databases">
        <title>WGS of actinomycetes isolated from Thailand.</title>
        <authorList>
            <person name="Thawai C."/>
        </authorList>
    </citation>
    <scope>NUCLEOTIDE SEQUENCE [LARGE SCALE GENOMIC DNA]</scope>
    <source>
        <strain evidence="2 3">LPG 2</strain>
    </source>
</reference>
<protein>
    <submittedName>
        <fullName evidence="2">DUF2975 domain-containing protein</fullName>
    </submittedName>
</protein>
<accession>A0ABS1M5N4</accession>
<comment type="caution">
    <text evidence="2">The sequence shown here is derived from an EMBL/GenBank/DDBJ whole genome shotgun (WGS) entry which is preliminary data.</text>
</comment>
<evidence type="ECO:0000313" key="2">
    <source>
        <dbReference type="EMBL" id="MBL1075963.1"/>
    </source>
</evidence>
<dbReference type="Proteomes" id="UP000602198">
    <property type="component" value="Unassembled WGS sequence"/>
</dbReference>
<dbReference type="InterPro" id="IPR021354">
    <property type="entry name" value="DUF2975"/>
</dbReference>
<gene>
    <name evidence="2" type="ORF">JK358_16315</name>
</gene>
<dbReference type="EMBL" id="JAERRJ010000006">
    <property type="protein sequence ID" value="MBL1075963.1"/>
    <property type="molecule type" value="Genomic_DNA"/>
</dbReference>
<proteinExistence type="predicted"/>
<evidence type="ECO:0000313" key="3">
    <source>
        <dbReference type="Proteomes" id="UP000602198"/>
    </source>
</evidence>
<organism evidence="2 3">
    <name type="scientific">Nocardia acididurans</name>
    <dbReference type="NCBI Taxonomy" id="2802282"/>
    <lineage>
        <taxon>Bacteria</taxon>
        <taxon>Bacillati</taxon>
        <taxon>Actinomycetota</taxon>
        <taxon>Actinomycetes</taxon>
        <taxon>Mycobacteriales</taxon>
        <taxon>Nocardiaceae</taxon>
        <taxon>Nocardia</taxon>
    </lineage>
</organism>